<organism evidence="2 3">
    <name type="scientific">Oerskovia enterophila</name>
    <dbReference type="NCBI Taxonomy" id="43678"/>
    <lineage>
        <taxon>Bacteria</taxon>
        <taxon>Bacillati</taxon>
        <taxon>Actinomycetota</taxon>
        <taxon>Actinomycetes</taxon>
        <taxon>Micrococcales</taxon>
        <taxon>Cellulomonadaceae</taxon>
        <taxon>Oerskovia</taxon>
    </lineage>
</organism>
<keyword evidence="2" id="KW-0808">Transferase</keyword>
<dbReference type="RefSeq" id="WP_068708488.1">
    <property type="nucleotide sequence ID" value="NZ_LRIE01000072.1"/>
</dbReference>
<dbReference type="Pfam" id="PF00480">
    <property type="entry name" value="ROK"/>
    <property type="match status" value="1"/>
</dbReference>
<dbReference type="PANTHER" id="PTHR18964:SF169">
    <property type="entry name" value="N-ACETYLMANNOSAMINE KINASE"/>
    <property type="match status" value="1"/>
</dbReference>
<dbReference type="PANTHER" id="PTHR18964">
    <property type="entry name" value="ROK (REPRESSOR, ORF, KINASE) FAMILY"/>
    <property type="match status" value="1"/>
</dbReference>
<evidence type="ECO:0000256" key="1">
    <source>
        <dbReference type="ARBA" id="ARBA00006479"/>
    </source>
</evidence>
<name>A0A163RJ96_9CELL</name>
<comment type="caution">
    <text evidence="2">The sequence shown here is derived from an EMBL/GenBank/DDBJ whole genome shotgun (WGS) entry which is preliminary data.</text>
</comment>
<gene>
    <name evidence="2" type="primary">glkA_2</name>
    <name evidence="2" type="ORF">OJAG_20520</name>
</gene>
<evidence type="ECO:0000313" key="3">
    <source>
        <dbReference type="Proteomes" id="UP000076447"/>
    </source>
</evidence>
<dbReference type="EMBL" id="LRIE01000072">
    <property type="protein sequence ID" value="KZM35264.1"/>
    <property type="molecule type" value="Genomic_DNA"/>
</dbReference>
<comment type="similarity">
    <text evidence="1">Belongs to the ROK (NagC/XylR) family.</text>
</comment>
<sequence length="362" mass="34995">MTSSPISHRTAVGIDLGGTKIAAGLVRDDGTVLARAGVPTPAREGAAAILDAVARLVGLVLPDGADAPGSSGSPDLLVGVGIGSAGVIDSGRGTVVSATDALTGWAGTDLAGGVAARLAASGSLAAPLPVLAENDVHAHALGEHWLGACAGTRTALVVAAGTGVGATLLLDGSPQHGARHVAGHLGHLPAAEAAGLACTCSRTGHLEAVGSGPALHALYLRLGGDPAHTTARAVCEVADVDTIARHAVVVAATALGRTVGGVANMLDPEVVVVSGGLAGAGALWWDTMSAALASELMPPLVGLPVVPAVLGGDAAVLGAARLALAAHDRTPGGATALPHDPEVGLDLVTAVPSAPSAPRRNS</sequence>
<dbReference type="Gene3D" id="3.30.420.40">
    <property type="match status" value="2"/>
</dbReference>
<dbReference type="InterPro" id="IPR000600">
    <property type="entry name" value="ROK"/>
</dbReference>
<dbReference type="STRING" id="43678.OJAG_20520"/>
<dbReference type="AlphaFoldDB" id="A0A163RJ96"/>
<dbReference type="GO" id="GO:0004340">
    <property type="term" value="F:glucokinase activity"/>
    <property type="evidence" value="ECO:0007669"/>
    <property type="project" value="UniProtKB-EC"/>
</dbReference>
<keyword evidence="2" id="KW-0418">Kinase</keyword>
<dbReference type="InterPro" id="IPR043129">
    <property type="entry name" value="ATPase_NBD"/>
</dbReference>
<dbReference type="SUPFAM" id="SSF53067">
    <property type="entry name" value="Actin-like ATPase domain"/>
    <property type="match status" value="1"/>
</dbReference>
<dbReference type="PATRIC" id="fig|43678.3.peg.2140"/>
<dbReference type="Proteomes" id="UP000076447">
    <property type="component" value="Unassembled WGS sequence"/>
</dbReference>
<dbReference type="EC" id="2.7.1.2" evidence="2"/>
<reference evidence="2 3" key="1">
    <citation type="submission" date="2016-01" db="EMBL/GenBank/DDBJ databases">
        <title>Genome sequence of Oerskovia enterophila VJag, an agar and cellulose degrading bacterium.</title>
        <authorList>
            <person name="Poehlein A."/>
            <person name="Jag V."/>
            <person name="Bengelsdorf F."/>
            <person name="Duerre P."/>
            <person name="Daniel R."/>
        </authorList>
    </citation>
    <scope>NUCLEOTIDE SEQUENCE [LARGE SCALE GENOMIC DNA]</scope>
    <source>
        <strain evidence="2 3">VJag</strain>
    </source>
</reference>
<protein>
    <submittedName>
        <fullName evidence="2">Glucokinase</fullName>
        <ecNumber evidence="2">2.7.1.2</ecNumber>
    </submittedName>
</protein>
<proteinExistence type="inferred from homology"/>
<evidence type="ECO:0000313" key="2">
    <source>
        <dbReference type="EMBL" id="KZM35264.1"/>
    </source>
</evidence>
<accession>A0A163RJ96</accession>